<dbReference type="Gene3D" id="3.30.420.10">
    <property type="entry name" value="Ribonuclease H-like superfamily/Ribonuclease H"/>
    <property type="match status" value="1"/>
</dbReference>
<evidence type="ECO:0000313" key="2">
    <source>
        <dbReference type="Proteomes" id="UP000887116"/>
    </source>
</evidence>
<organism evidence="1 2">
    <name type="scientific">Trichonephila clavata</name>
    <name type="common">Joro spider</name>
    <name type="synonym">Nephila clavata</name>
    <dbReference type="NCBI Taxonomy" id="2740835"/>
    <lineage>
        <taxon>Eukaryota</taxon>
        <taxon>Metazoa</taxon>
        <taxon>Ecdysozoa</taxon>
        <taxon>Arthropoda</taxon>
        <taxon>Chelicerata</taxon>
        <taxon>Arachnida</taxon>
        <taxon>Araneae</taxon>
        <taxon>Araneomorphae</taxon>
        <taxon>Entelegynae</taxon>
        <taxon>Araneoidea</taxon>
        <taxon>Nephilidae</taxon>
        <taxon>Trichonephila</taxon>
    </lineage>
</organism>
<dbReference type="InterPro" id="IPR036397">
    <property type="entry name" value="RNaseH_sf"/>
</dbReference>
<proteinExistence type="predicted"/>
<evidence type="ECO:0000313" key="1">
    <source>
        <dbReference type="EMBL" id="GFQ89249.1"/>
    </source>
</evidence>
<dbReference type="GO" id="GO:0003676">
    <property type="term" value="F:nucleic acid binding"/>
    <property type="evidence" value="ECO:0007669"/>
    <property type="project" value="InterPro"/>
</dbReference>
<comment type="caution">
    <text evidence="1">The sequence shown here is derived from an EMBL/GenBank/DDBJ whole genome shotgun (WGS) entry which is preliminary data.</text>
</comment>
<protein>
    <submittedName>
        <fullName evidence="1">DUF4817 domain-containing protein</fullName>
    </submittedName>
</protein>
<dbReference type="AlphaFoldDB" id="A0A8X6FX33"/>
<accession>A0A8X6FX33</accession>
<sequence length="122" mass="13897">MSGIVPIWENENPHQLCEYERVTPKVNVWLGMHTNSIIGPFFFVEKTVTGHVYRDMLENCTVLQIPPGFLFQQDGAPPHHHGDVTAFLNKTFGEVGFNCLSIKVSVFDSIRLFLLEDSFRCV</sequence>
<gene>
    <name evidence="1" type="primary">C0J52_26129</name>
    <name evidence="1" type="ORF">TNCT_378201</name>
</gene>
<keyword evidence="2" id="KW-1185">Reference proteome</keyword>
<reference evidence="1" key="1">
    <citation type="submission" date="2020-07" db="EMBL/GenBank/DDBJ databases">
        <title>Multicomponent nature underlies the extraordinary mechanical properties of spider dragline silk.</title>
        <authorList>
            <person name="Kono N."/>
            <person name="Nakamura H."/>
            <person name="Mori M."/>
            <person name="Yoshida Y."/>
            <person name="Ohtoshi R."/>
            <person name="Malay A.D."/>
            <person name="Moran D.A.P."/>
            <person name="Tomita M."/>
            <person name="Numata K."/>
            <person name="Arakawa K."/>
        </authorList>
    </citation>
    <scope>NUCLEOTIDE SEQUENCE</scope>
</reference>
<dbReference type="PANTHER" id="PTHR47326">
    <property type="entry name" value="TRANSPOSABLE ELEMENT TC3 TRANSPOSASE-LIKE PROTEIN"/>
    <property type="match status" value="1"/>
</dbReference>
<dbReference type="Proteomes" id="UP000887116">
    <property type="component" value="Unassembled WGS sequence"/>
</dbReference>
<dbReference type="PANTHER" id="PTHR47326:SF1">
    <property type="entry name" value="HTH PSQ-TYPE DOMAIN-CONTAINING PROTEIN"/>
    <property type="match status" value="1"/>
</dbReference>
<dbReference type="OrthoDB" id="10024802at2759"/>
<dbReference type="EMBL" id="BMAO01033396">
    <property type="protein sequence ID" value="GFQ89249.1"/>
    <property type="molecule type" value="Genomic_DNA"/>
</dbReference>
<name>A0A8X6FX33_TRICU</name>